<feature type="domain" description="OmpR/PhoB-type" evidence="12">
    <location>
        <begin position="136"/>
        <end position="236"/>
    </location>
</feature>
<dbReference type="Gene3D" id="3.40.50.2300">
    <property type="match status" value="1"/>
</dbReference>
<dbReference type="SMART" id="SM00448">
    <property type="entry name" value="REC"/>
    <property type="match status" value="1"/>
</dbReference>
<feature type="DNA-binding region" description="OmpR/PhoB-type" evidence="10">
    <location>
        <begin position="136"/>
        <end position="236"/>
    </location>
</feature>
<dbReference type="FunFam" id="1.10.10.10:FF:000099">
    <property type="entry name" value="Two-component system response regulator TorR"/>
    <property type="match status" value="1"/>
</dbReference>
<keyword evidence="7" id="KW-0804">Transcription</keyword>
<evidence type="ECO:0000256" key="3">
    <source>
        <dbReference type="ARBA" id="ARBA00022553"/>
    </source>
</evidence>
<dbReference type="GO" id="GO:0000976">
    <property type="term" value="F:transcription cis-regulatory region binding"/>
    <property type="evidence" value="ECO:0007669"/>
    <property type="project" value="TreeGrafter"/>
</dbReference>
<dbReference type="SMART" id="SM00862">
    <property type="entry name" value="Trans_reg_C"/>
    <property type="match status" value="1"/>
</dbReference>
<dbReference type="PANTHER" id="PTHR48111">
    <property type="entry name" value="REGULATOR OF RPOS"/>
    <property type="match status" value="1"/>
</dbReference>
<comment type="caution">
    <text evidence="13">The sequence shown here is derived from an EMBL/GenBank/DDBJ whole genome shotgun (WGS) entry which is preliminary data.</text>
</comment>
<feature type="domain" description="Response regulatory" evidence="11">
    <location>
        <begin position="9"/>
        <end position="122"/>
    </location>
</feature>
<dbReference type="PROSITE" id="PS51755">
    <property type="entry name" value="OMPR_PHOB"/>
    <property type="match status" value="1"/>
</dbReference>
<evidence type="ECO:0000256" key="10">
    <source>
        <dbReference type="PROSITE-ProRule" id="PRU01091"/>
    </source>
</evidence>
<name>M2TLR0_9SPHN</name>
<evidence type="ECO:0000313" key="14">
    <source>
        <dbReference type="Proteomes" id="UP000011717"/>
    </source>
</evidence>
<comment type="subcellular location">
    <subcellularLocation>
        <location evidence="1">Cytoplasm</location>
    </subcellularLocation>
</comment>
<dbReference type="CDD" id="cd00383">
    <property type="entry name" value="trans_reg_C"/>
    <property type="match status" value="1"/>
</dbReference>
<dbReference type="Pfam" id="PF00072">
    <property type="entry name" value="Response_reg"/>
    <property type="match status" value="1"/>
</dbReference>
<organism evidence="13 14">
    <name type="scientific">Pacificimonas flava</name>
    <dbReference type="NCBI Taxonomy" id="1234595"/>
    <lineage>
        <taxon>Bacteria</taxon>
        <taxon>Pseudomonadati</taxon>
        <taxon>Pseudomonadota</taxon>
        <taxon>Alphaproteobacteria</taxon>
        <taxon>Sphingomonadales</taxon>
        <taxon>Sphingosinicellaceae</taxon>
        <taxon>Pacificimonas</taxon>
    </lineage>
</organism>
<dbReference type="SUPFAM" id="SSF52172">
    <property type="entry name" value="CheY-like"/>
    <property type="match status" value="1"/>
</dbReference>
<sequence>MQAPSQGVHLLLVEDERSIREPLAAFLKKHGYRVSLAANAAEARALLPDHAIDLALLDIMMPGEDGLSLARFIRASGDLPIIMLTAMSDDTDKIVGLEIGADDYLTKPFNPRELLARIKAILRRAGNMPPALAEDGEAYAFADFVLKVDERRLLNAAGEDIALSTGEFRLLRELLRRPGHVLNRDQLLDLTQGREAAPFDRAIDNSVSRLRRKIERDPANPQIVKTVHGAGYVFTPAVKRL</sequence>
<dbReference type="GO" id="GO:0006355">
    <property type="term" value="P:regulation of DNA-templated transcription"/>
    <property type="evidence" value="ECO:0007669"/>
    <property type="project" value="InterPro"/>
</dbReference>
<evidence type="ECO:0000259" key="12">
    <source>
        <dbReference type="PROSITE" id="PS51755"/>
    </source>
</evidence>
<dbReference type="InterPro" id="IPR011006">
    <property type="entry name" value="CheY-like_superfamily"/>
</dbReference>
<dbReference type="SUPFAM" id="SSF46894">
    <property type="entry name" value="C-terminal effector domain of the bipartite response regulators"/>
    <property type="match status" value="1"/>
</dbReference>
<reference evidence="13 14" key="1">
    <citation type="journal article" date="2013" name="Genome Announc.">
        <title>Draft Genome Sequence of Strain JLT2015T, Belonging to the Family Sphingomonadaceae of the Alphaproteobacteria.</title>
        <authorList>
            <person name="Tang K."/>
            <person name="Liu K."/>
            <person name="Li S."/>
            <person name="Jiao N."/>
        </authorList>
    </citation>
    <scope>NUCLEOTIDE SEQUENCE [LARGE SCALE GENOMIC DNA]</scope>
    <source>
        <strain evidence="13 14">JLT2015</strain>
    </source>
</reference>
<dbReference type="InterPro" id="IPR001789">
    <property type="entry name" value="Sig_transdc_resp-reg_receiver"/>
</dbReference>
<dbReference type="InterPro" id="IPR016032">
    <property type="entry name" value="Sig_transdc_resp-reg_C-effctor"/>
</dbReference>
<dbReference type="GO" id="GO:0032993">
    <property type="term" value="C:protein-DNA complex"/>
    <property type="evidence" value="ECO:0007669"/>
    <property type="project" value="TreeGrafter"/>
</dbReference>
<accession>M2TLR0</accession>
<dbReference type="Gene3D" id="1.10.10.10">
    <property type="entry name" value="Winged helix-like DNA-binding domain superfamily/Winged helix DNA-binding domain"/>
    <property type="match status" value="1"/>
</dbReference>
<evidence type="ECO:0000256" key="4">
    <source>
        <dbReference type="ARBA" id="ARBA00023012"/>
    </source>
</evidence>
<dbReference type="GO" id="GO:0005829">
    <property type="term" value="C:cytosol"/>
    <property type="evidence" value="ECO:0007669"/>
    <property type="project" value="TreeGrafter"/>
</dbReference>
<dbReference type="InterPro" id="IPR039420">
    <property type="entry name" value="WalR-like"/>
</dbReference>
<dbReference type="EMBL" id="AMRV01000006">
    <property type="protein sequence ID" value="EMD82676.1"/>
    <property type="molecule type" value="Genomic_DNA"/>
</dbReference>
<evidence type="ECO:0000256" key="1">
    <source>
        <dbReference type="ARBA" id="ARBA00004496"/>
    </source>
</evidence>
<dbReference type="OrthoDB" id="2181430at2"/>
<evidence type="ECO:0000313" key="13">
    <source>
        <dbReference type="EMBL" id="EMD82676.1"/>
    </source>
</evidence>
<dbReference type="FunFam" id="3.40.50.2300:FF:000001">
    <property type="entry name" value="DNA-binding response regulator PhoB"/>
    <property type="match status" value="1"/>
</dbReference>
<dbReference type="AlphaFoldDB" id="M2TLR0"/>
<keyword evidence="6 10" id="KW-0238">DNA-binding</keyword>
<dbReference type="RefSeq" id="WP_008602561.1">
    <property type="nucleotide sequence ID" value="NZ_AMRV01000006.1"/>
</dbReference>
<dbReference type="Gene3D" id="6.10.250.690">
    <property type="match status" value="1"/>
</dbReference>
<keyword evidence="5" id="KW-0805">Transcription regulation</keyword>
<dbReference type="InterPro" id="IPR036388">
    <property type="entry name" value="WH-like_DNA-bd_sf"/>
</dbReference>
<feature type="modified residue" description="4-aspartylphosphate" evidence="9">
    <location>
        <position position="58"/>
    </location>
</feature>
<dbReference type="PROSITE" id="PS50110">
    <property type="entry name" value="RESPONSE_REGULATORY"/>
    <property type="match status" value="1"/>
</dbReference>
<evidence type="ECO:0000256" key="8">
    <source>
        <dbReference type="ARBA" id="ARBA00067337"/>
    </source>
</evidence>
<dbReference type="InterPro" id="IPR001867">
    <property type="entry name" value="OmpR/PhoB-type_DNA-bd"/>
</dbReference>
<keyword evidence="3 9" id="KW-0597">Phosphoprotein</keyword>
<keyword evidence="2" id="KW-0963">Cytoplasm</keyword>
<dbReference type="PANTHER" id="PTHR48111:SF4">
    <property type="entry name" value="DNA-BINDING DUAL TRANSCRIPTIONAL REGULATOR OMPR"/>
    <property type="match status" value="1"/>
</dbReference>
<proteinExistence type="predicted"/>
<keyword evidence="14" id="KW-1185">Reference proteome</keyword>
<protein>
    <recommendedName>
        <fullName evidence="8">Regulatory protein VirG</fullName>
    </recommendedName>
</protein>
<evidence type="ECO:0000256" key="7">
    <source>
        <dbReference type="ARBA" id="ARBA00023163"/>
    </source>
</evidence>
<dbReference type="Pfam" id="PF00486">
    <property type="entry name" value="Trans_reg_C"/>
    <property type="match status" value="1"/>
</dbReference>
<dbReference type="Proteomes" id="UP000011717">
    <property type="component" value="Unassembled WGS sequence"/>
</dbReference>
<evidence type="ECO:0000256" key="6">
    <source>
        <dbReference type="ARBA" id="ARBA00023125"/>
    </source>
</evidence>
<evidence type="ECO:0000256" key="2">
    <source>
        <dbReference type="ARBA" id="ARBA00022490"/>
    </source>
</evidence>
<keyword evidence="4" id="KW-0902">Two-component regulatory system</keyword>
<dbReference type="GO" id="GO:0000156">
    <property type="term" value="F:phosphorelay response regulator activity"/>
    <property type="evidence" value="ECO:0007669"/>
    <property type="project" value="TreeGrafter"/>
</dbReference>
<evidence type="ECO:0000256" key="9">
    <source>
        <dbReference type="PROSITE-ProRule" id="PRU00169"/>
    </source>
</evidence>
<evidence type="ECO:0000259" key="11">
    <source>
        <dbReference type="PROSITE" id="PS50110"/>
    </source>
</evidence>
<gene>
    <name evidence="13" type="ORF">C725_2063</name>
</gene>
<evidence type="ECO:0000256" key="5">
    <source>
        <dbReference type="ARBA" id="ARBA00023015"/>
    </source>
</evidence>